<comment type="subcellular location">
    <subcellularLocation>
        <location evidence="1">Cell membrane</location>
        <topology evidence="1">Lipid-anchor</topology>
        <topology evidence="1">GPI-anchor</topology>
    </subcellularLocation>
</comment>
<keyword evidence="5" id="KW-0732">Signal</keyword>
<organism evidence="10 11">
    <name type="scientific">Perilla frutescens var. hirtella</name>
    <name type="common">Perilla citriodora</name>
    <name type="synonym">Perilla setoyensis</name>
    <dbReference type="NCBI Taxonomy" id="608512"/>
    <lineage>
        <taxon>Eukaryota</taxon>
        <taxon>Viridiplantae</taxon>
        <taxon>Streptophyta</taxon>
        <taxon>Embryophyta</taxon>
        <taxon>Tracheophyta</taxon>
        <taxon>Spermatophyta</taxon>
        <taxon>Magnoliopsida</taxon>
        <taxon>eudicotyledons</taxon>
        <taxon>Gunneridae</taxon>
        <taxon>Pentapetalae</taxon>
        <taxon>asterids</taxon>
        <taxon>lamiids</taxon>
        <taxon>Lamiales</taxon>
        <taxon>Lamiaceae</taxon>
        <taxon>Nepetoideae</taxon>
        <taxon>Elsholtzieae</taxon>
        <taxon>Perilla</taxon>
    </lineage>
</organism>
<proteinExistence type="inferred from homology"/>
<keyword evidence="6" id="KW-1015">Disulfide bond</keyword>
<dbReference type="Proteomes" id="UP001190926">
    <property type="component" value="Unassembled WGS sequence"/>
</dbReference>
<comment type="caution">
    <text evidence="10">The sequence shown here is derived from an EMBL/GenBank/DDBJ whole genome shotgun (WGS) entry which is preliminary data.</text>
</comment>
<dbReference type="PANTHER" id="PTHR33044">
    <property type="entry name" value="BIFUNCTIONAL INHIBITOR/LIPID-TRANSFER PROTEIN/SEED STORAGE 2S ALBUMIN SUPERFAMILY PROTEIN-RELATED"/>
    <property type="match status" value="1"/>
</dbReference>
<reference evidence="10 11" key="1">
    <citation type="journal article" date="2021" name="Nat. Commun.">
        <title>Incipient diploidization of the medicinal plant Perilla within 10,000 years.</title>
        <authorList>
            <person name="Zhang Y."/>
            <person name="Shen Q."/>
            <person name="Leng L."/>
            <person name="Zhang D."/>
            <person name="Chen S."/>
            <person name="Shi Y."/>
            <person name="Ning Z."/>
            <person name="Chen S."/>
        </authorList>
    </citation>
    <scope>NUCLEOTIDE SEQUENCE [LARGE SCALE GENOMIC DNA]</scope>
    <source>
        <strain evidence="11">cv. PC099</strain>
    </source>
</reference>
<gene>
    <name evidence="10" type="ORF">C2S53_015446</name>
</gene>
<evidence type="ECO:0000256" key="2">
    <source>
        <dbReference type="ARBA" id="ARBA00009748"/>
    </source>
</evidence>
<keyword evidence="8" id="KW-0449">Lipoprotein</keyword>
<keyword evidence="7" id="KW-0325">Glycoprotein</keyword>
<evidence type="ECO:0000256" key="3">
    <source>
        <dbReference type="ARBA" id="ARBA00022475"/>
    </source>
</evidence>
<dbReference type="InterPro" id="IPR043325">
    <property type="entry name" value="LTSS"/>
</dbReference>
<dbReference type="Pfam" id="PF14368">
    <property type="entry name" value="LTP_2"/>
    <property type="match status" value="1"/>
</dbReference>
<sequence>MNELRFCIGYLNNTSQPPDTCCQPLDYIVKSLPQCFCNLISTLGINRVELESEPSDISRAQTLPGRCGQRINPLECFTGTTDARSNYPTSKSANSKLWDGFVITMATSLTIFGFLAL</sequence>
<evidence type="ECO:0000256" key="7">
    <source>
        <dbReference type="ARBA" id="ARBA00023180"/>
    </source>
</evidence>
<evidence type="ECO:0000259" key="9">
    <source>
        <dbReference type="Pfam" id="PF14368"/>
    </source>
</evidence>
<evidence type="ECO:0000313" key="10">
    <source>
        <dbReference type="EMBL" id="KAH6821689.1"/>
    </source>
</evidence>
<dbReference type="InterPro" id="IPR016140">
    <property type="entry name" value="Bifunc_inhib/LTP/seed_store"/>
</dbReference>
<evidence type="ECO:0000256" key="5">
    <source>
        <dbReference type="ARBA" id="ARBA00022729"/>
    </source>
</evidence>
<evidence type="ECO:0000313" key="11">
    <source>
        <dbReference type="Proteomes" id="UP001190926"/>
    </source>
</evidence>
<keyword evidence="3" id="KW-1003">Cell membrane</keyword>
<dbReference type="InterPro" id="IPR036312">
    <property type="entry name" value="Bifun_inhib/LTP/seed_sf"/>
</dbReference>
<keyword evidence="11" id="KW-1185">Reference proteome</keyword>
<evidence type="ECO:0000256" key="6">
    <source>
        <dbReference type="ARBA" id="ARBA00023157"/>
    </source>
</evidence>
<dbReference type="CDD" id="cd00010">
    <property type="entry name" value="AAI_LTSS"/>
    <property type="match status" value="1"/>
</dbReference>
<dbReference type="SUPFAM" id="SSF47699">
    <property type="entry name" value="Bifunctional inhibitor/lipid-transfer protein/seed storage 2S albumin"/>
    <property type="match status" value="1"/>
</dbReference>
<accession>A0AAD4IUS9</accession>
<evidence type="ECO:0000256" key="8">
    <source>
        <dbReference type="ARBA" id="ARBA00023288"/>
    </source>
</evidence>
<evidence type="ECO:0000256" key="1">
    <source>
        <dbReference type="ARBA" id="ARBA00004609"/>
    </source>
</evidence>
<comment type="similarity">
    <text evidence="2">Belongs to the plant LTP family.</text>
</comment>
<dbReference type="Gene3D" id="1.10.110.10">
    <property type="entry name" value="Plant lipid-transfer and hydrophobic proteins"/>
    <property type="match status" value="1"/>
</dbReference>
<dbReference type="GO" id="GO:0098552">
    <property type="term" value="C:side of membrane"/>
    <property type="evidence" value="ECO:0007669"/>
    <property type="project" value="UniProtKB-KW"/>
</dbReference>
<name>A0AAD4IUS9_PERFH</name>
<dbReference type="AlphaFoldDB" id="A0AAD4IUS9"/>
<dbReference type="GO" id="GO:0005886">
    <property type="term" value="C:plasma membrane"/>
    <property type="evidence" value="ECO:0007669"/>
    <property type="project" value="UniProtKB-SubCell"/>
</dbReference>
<feature type="domain" description="Bifunctional inhibitor/plant lipid transfer protein/seed storage helical" evidence="9">
    <location>
        <begin position="2"/>
        <end position="76"/>
    </location>
</feature>
<keyword evidence="4" id="KW-0336">GPI-anchor</keyword>
<keyword evidence="4" id="KW-0472">Membrane</keyword>
<evidence type="ECO:0000256" key="4">
    <source>
        <dbReference type="ARBA" id="ARBA00022622"/>
    </source>
</evidence>
<dbReference type="EMBL" id="SDAM02001956">
    <property type="protein sequence ID" value="KAH6821689.1"/>
    <property type="molecule type" value="Genomic_DNA"/>
</dbReference>
<protein>
    <recommendedName>
        <fullName evidence="9">Bifunctional inhibitor/plant lipid transfer protein/seed storage helical domain-containing protein</fullName>
    </recommendedName>
</protein>